<evidence type="ECO:0000256" key="2">
    <source>
        <dbReference type="ARBA" id="ARBA00022630"/>
    </source>
</evidence>
<dbReference type="Proteomes" id="UP001501821">
    <property type="component" value="Unassembled WGS sequence"/>
</dbReference>
<dbReference type="Pfam" id="PF07992">
    <property type="entry name" value="Pyr_redox_2"/>
    <property type="match status" value="1"/>
</dbReference>
<dbReference type="InterPro" id="IPR016156">
    <property type="entry name" value="FAD/NAD-linked_Rdtase_dimer_sf"/>
</dbReference>
<evidence type="ECO:0000259" key="6">
    <source>
        <dbReference type="Pfam" id="PF14759"/>
    </source>
</evidence>
<dbReference type="PRINTS" id="PR00368">
    <property type="entry name" value="FADPNR"/>
</dbReference>
<feature type="domain" description="Reductase C-terminal" evidence="6">
    <location>
        <begin position="314"/>
        <end position="392"/>
    </location>
</feature>
<keyword evidence="3" id="KW-0274">FAD</keyword>
<dbReference type="PANTHER" id="PTHR43557:SF2">
    <property type="entry name" value="RIESKE DOMAIN-CONTAINING PROTEIN-RELATED"/>
    <property type="match status" value="1"/>
</dbReference>
<sequence length="408" mass="43930">MNIVVIGAGLAGANAVEELRTQGYTGDITLIGAEPHPPYERPPLSKGLLLGAADPDSVFIHDTAWYADQQVDLLTDTTVTDIDLDTGHVSLADRQLSYDRLLLATGAQPRRLPLADGSGADVLYLRTLDDALALHARLTEHLLIVGAGWIGLEAAAAARQAGGTVTVVEPAALPLAHVLGDQLGLLFADLHREHGVDLRLKTSVAAIDHTRGRTTVRLTDGHELTPDLILVGIGAEPDDHLAASAGLATDHGVLVDARLRASDPHVYAAGDVANHDHPLLGRIRVEHWDTAIHQGRHAARTMLGDDEPYTRQPYFFTDQYDLGMEYVGHVGPNGYDELVIRGEFTSRITTAFWIRDDHVVAGMHTNNWDAIDQIRTWIGREADGDLRNPAIPLADLAAPAGVKPTASR</sequence>
<dbReference type="Gene3D" id="3.30.390.30">
    <property type="match status" value="1"/>
</dbReference>
<dbReference type="Pfam" id="PF14759">
    <property type="entry name" value="Reductase_C"/>
    <property type="match status" value="1"/>
</dbReference>
<protein>
    <submittedName>
        <fullName evidence="7">FAD-dependent oxidoreductase</fullName>
    </submittedName>
</protein>
<dbReference type="Gene3D" id="3.50.50.60">
    <property type="entry name" value="FAD/NAD(P)-binding domain"/>
    <property type="match status" value="2"/>
</dbReference>
<dbReference type="SUPFAM" id="SSF51905">
    <property type="entry name" value="FAD/NAD(P)-binding domain"/>
    <property type="match status" value="1"/>
</dbReference>
<evidence type="ECO:0000256" key="4">
    <source>
        <dbReference type="ARBA" id="ARBA00023002"/>
    </source>
</evidence>
<feature type="domain" description="FAD/NAD(P)-binding" evidence="5">
    <location>
        <begin position="1"/>
        <end position="295"/>
    </location>
</feature>
<dbReference type="EMBL" id="BAABAH010000003">
    <property type="protein sequence ID" value="GAA3811273.1"/>
    <property type="molecule type" value="Genomic_DNA"/>
</dbReference>
<dbReference type="InterPro" id="IPR036188">
    <property type="entry name" value="FAD/NAD-bd_sf"/>
</dbReference>
<dbReference type="SUPFAM" id="SSF55424">
    <property type="entry name" value="FAD/NAD-linked reductases, dimerisation (C-terminal) domain"/>
    <property type="match status" value="1"/>
</dbReference>
<reference evidence="8" key="1">
    <citation type="journal article" date="2019" name="Int. J. Syst. Evol. Microbiol.">
        <title>The Global Catalogue of Microorganisms (GCM) 10K type strain sequencing project: providing services to taxonomists for standard genome sequencing and annotation.</title>
        <authorList>
            <consortium name="The Broad Institute Genomics Platform"/>
            <consortium name="The Broad Institute Genome Sequencing Center for Infectious Disease"/>
            <person name="Wu L."/>
            <person name="Ma J."/>
        </authorList>
    </citation>
    <scope>NUCLEOTIDE SEQUENCE [LARGE SCALE GENOMIC DNA]</scope>
    <source>
        <strain evidence="8">JCM 16953</strain>
    </source>
</reference>
<dbReference type="RefSeq" id="WP_344773373.1">
    <property type="nucleotide sequence ID" value="NZ_BAABAH010000003.1"/>
</dbReference>
<dbReference type="InterPro" id="IPR028202">
    <property type="entry name" value="Reductase_C"/>
</dbReference>
<evidence type="ECO:0000256" key="3">
    <source>
        <dbReference type="ARBA" id="ARBA00022827"/>
    </source>
</evidence>
<dbReference type="PANTHER" id="PTHR43557">
    <property type="entry name" value="APOPTOSIS-INDUCING FACTOR 1"/>
    <property type="match status" value="1"/>
</dbReference>
<keyword evidence="2" id="KW-0285">Flavoprotein</keyword>
<gene>
    <name evidence="7" type="ORF">GCM10022242_12220</name>
</gene>
<keyword evidence="4" id="KW-0560">Oxidoreductase</keyword>
<organism evidence="7 8">
    <name type="scientific">Nocardioides panacisoli</name>
    <dbReference type="NCBI Taxonomy" id="627624"/>
    <lineage>
        <taxon>Bacteria</taxon>
        <taxon>Bacillati</taxon>
        <taxon>Actinomycetota</taxon>
        <taxon>Actinomycetes</taxon>
        <taxon>Propionibacteriales</taxon>
        <taxon>Nocardioidaceae</taxon>
        <taxon>Nocardioides</taxon>
    </lineage>
</organism>
<proteinExistence type="predicted"/>
<comment type="caution">
    <text evidence="7">The sequence shown here is derived from an EMBL/GenBank/DDBJ whole genome shotgun (WGS) entry which is preliminary data.</text>
</comment>
<dbReference type="InterPro" id="IPR050446">
    <property type="entry name" value="FAD-oxidoreductase/Apoptosis"/>
</dbReference>
<keyword evidence="8" id="KW-1185">Reference proteome</keyword>
<name>A0ABP7I586_9ACTN</name>
<dbReference type="PRINTS" id="PR00411">
    <property type="entry name" value="PNDRDTASEI"/>
</dbReference>
<evidence type="ECO:0000256" key="1">
    <source>
        <dbReference type="ARBA" id="ARBA00001974"/>
    </source>
</evidence>
<dbReference type="InterPro" id="IPR023753">
    <property type="entry name" value="FAD/NAD-binding_dom"/>
</dbReference>
<accession>A0ABP7I586</accession>
<evidence type="ECO:0000313" key="8">
    <source>
        <dbReference type="Proteomes" id="UP001501821"/>
    </source>
</evidence>
<evidence type="ECO:0000259" key="5">
    <source>
        <dbReference type="Pfam" id="PF07992"/>
    </source>
</evidence>
<evidence type="ECO:0000313" key="7">
    <source>
        <dbReference type="EMBL" id="GAA3811273.1"/>
    </source>
</evidence>
<comment type="cofactor">
    <cofactor evidence="1">
        <name>FAD</name>
        <dbReference type="ChEBI" id="CHEBI:57692"/>
    </cofactor>
</comment>